<evidence type="ECO:0000313" key="3">
    <source>
        <dbReference type="Proteomes" id="UP000273786"/>
    </source>
</evidence>
<name>A0A3P3EUN0_9HYPH</name>
<gene>
    <name evidence="2" type="ORF">EH240_33400</name>
</gene>
<feature type="domain" description="PRTase-CE" evidence="1">
    <location>
        <begin position="31"/>
        <end position="322"/>
    </location>
</feature>
<accession>A0A3P3EUN0</accession>
<dbReference type="Proteomes" id="UP000273786">
    <property type="component" value="Unassembled WGS sequence"/>
</dbReference>
<dbReference type="Pfam" id="PF24390">
    <property type="entry name" value="PRTase-CE"/>
    <property type="match status" value="1"/>
</dbReference>
<dbReference type="OrthoDB" id="7753492at2"/>
<dbReference type="AlphaFoldDB" id="A0A3P3EUN0"/>
<proteinExistence type="predicted"/>
<sequence>MAERDDLLAAIAGTTADYRNGELDPPTTDHVNRWISQFEQGVRLPILREMAHVADASYFKKSEVQTFLKALVRNKKIVGDNPKEFWNAVKFLDIQKGGSSQRDMILAFDEILSDEIGCRVNKNGRSTTFMYLDDVIFTGGRIRSDLVEWIKSDAPAKAKLHVIVIAMHEGFYYNRDIIAKTCKDEKKDIEITWWRVGVFENRKYYRNTSDVLWPVEIPDDAPTKAYVESLRYPLIPRTAGSVGSLKIFSSDAGRQLLENEFLRAGVRIRDICRNLPSVERPLGHSSLETIGFGSTVVTYRNCPNNAPLVFWVGHPWYPLFPRKTNSDSRVERLFRNVRF</sequence>
<keyword evidence="3" id="KW-1185">Reference proteome</keyword>
<comment type="caution">
    <text evidence="2">The sequence shown here is derived from an EMBL/GenBank/DDBJ whole genome shotgun (WGS) entry which is preliminary data.</text>
</comment>
<dbReference type="EMBL" id="RQXT01000072">
    <property type="protein sequence ID" value="RRH90104.1"/>
    <property type="molecule type" value="Genomic_DNA"/>
</dbReference>
<evidence type="ECO:0000313" key="2">
    <source>
        <dbReference type="EMBL" id="RRH90104.1"/>
    </source>
</evidence>
<dbReference type="RefSeq" id="WP_125006535.1">
    <property type="nucleotide sequence ID" value="NZ_RQXT01000072.1"/>
</dbReference>
<evidence type="ECO:0000259" key="1">
    <source>
        <dbReference type="Pfam" id="PF24390"/>
    </source>
</evidence>
<organism evidence="2 3">
    <name type="scientific">Mesorhizobium tamadayense</name>
    <dbReference type="NCBI Taxonomy" id="425306"/>
    <lineage>
        <taxon>Bacteria</taxon>
        <taxon>Pseudomonadati</taxon>
        <taxon>Pseudomonadota</taxon>
        <taxon>Alphaproteobacteria</taxon>
        <taxon>Hyphomicrobiales</taxon>
        <taxon>Phyllobacteriaceae</taxon>
        <taxon>Mesorhizobium</taxon>
    </lineage>
</organism>
<reference evidence="2 3" key="1">
    <citation type="submission" date="2018-11" db="EMBL/GenBank/DDBJ databases">
        <title>the genome of Mesorhizobium tamadayense DSM 28320.</title>
        <authorList>
            <person name="Gao J."/>
        </authorList>
    </citation>
    <scope>NUCLEOTIDE SEQUENCE [LARGE SCALE GENOMIC DNA]</scope>
    <source>
        <strain evidence="2 3">DSM 28320</strain>
    </source>
</reference>
<dbReference type="InterPro" id="IPR056920">
    <property type="entry name" value="PRTase-CE"/>
</dbReference>
<protein>
    <recommendedName>
        <fullName evidence="1">PRTase-CE domain-containing protein</fullName>
    </recommendedName>
</protein>